<comment type="caution">
    <text evidence="16">The sequence shown here is derived from an EMBL/GenBank/DDBJ whole genome shotgun (WGS) entry which is preliminary data.</text>
</comment>
<keyword evidence="12" id="KW-0460">Magnesium</keyword>
<dbReference type="InterPro" id="IPR012337">
    <property type="entry name" value="RNaseH-like_sf"/>
</dbReference>
<evidence type="ECO:0000256" key="5">
    <source>
        <dbReference type="ARBA" id="ARBA00004496"/>
    </source>
</evidence>
<evidence type="ECO:0000313" key="17">
    <source>
        <dbReference type="Proteomes" id="UP000003157"/>
    </source>
</evidence>
<dbReference type="OrthoDB" id="9777935at2"/>
<dbReference type="PROSITE" id="PS51975">
    <property type="entry name" value="RNASE_H_2"/>
    <property type="match status" value="1"/>
</dbReference>
<keyword evidence="17" id="KW-1185">Reference proteome</keyword>
<keyword evidence="9" id="KW-0479">Metal-binding</keyword>
<comment type="cofactor">
    <cofactor evidence="3">
        <name>Mg(2+)</name>
        <dbReference type="ChEBI" id="CHEBI:18420"/>
    </cofactor>
</comment>
<dbReference type="AlphaFoldDB" id="E7GCN4"/>
<keyword evidence="11 14" id="KW-0378">Hydrolase</keyword>
<evidence type="ECO:0000256" key="6">
    <source>
        <dbReference type="ARBA" id="ARBA00008378"/>
    </source>
</evidence>
<dbReference type="Gene3D" id="3.30.310.10">
    <property type="entry name" value="TATA-Binding Protein"/>
    <property type="match status" value="1"/>
</dbReference>
<dbReference type="eggNOG" id="COG1039">
    <property type="taxonomic scope" value="Bacteria"/>
</dbReference>
<dbReference type="Pfam" id="PF01351">
    <property type="entry name" value="RNase_HII"/>
    <property type="match status" value="1"/>
</dbReference>
<dbReference type="GO" id="GO:0032299">
    <property type="term" value="C:ribonuclease H2 complex"/>
    <property type="evidence" value="ECO:0007669"/>
    <property type="project" value="TreeGrafter"/>
</dbReference>
<evidence type="ECO:0000256" key="12">
    <source>
        <dbReference type="ARBA" id="ARBA00022842"/>
    </source>
</evidence>
<dbReference type="NCBIfam" id="TIGR00716">
    <property type="entry name" value="rnhC"/>
    <property type="match status" value="1"/>
</dbReference>
<comment type="function">
    <text evidence="4 14">Endonuclease that specifically degrades the RNA of RNA-DNA hybrids.</text>
</comment>
<gene>
    <name evidence="16" type="ORF">HMPREF9488_02526</name>
</gene>
<dbReference type="PANTHER" id="PTHR10954:SF23">
    <property type="entry name" value="RIBONUCLEASE"/>
    <property type="match status" value="1"/>
</dbReference>
<dbReference type="GO" id="GO:0003723">
    <property type="term" value="F:RNA binding"/>
    <property type="evidence" value="ECO:0007669"/>
    <property type="project" value="UniProtKB-UniRule"/>
</dbReference>
<comment type="caution">
    <text evidence="13">Lacks conserved residue(s) required for the propagation of feature annotation.</text>
</comment>
<dbReference type="SUPFAM" id="SSF53098">
    <property type="entry name" value="Ribonuclease H-like"/>
    <property type="match status" value="1"/>
</dbReference>
<keyword evidence="7" id="KW-0963">Cytoplasm</keyword>
<dbReference type="HOGENOM" id="CLU_059546_1_0_9"/>
<reference evidence="16 17" key="1">
    <citation type="submission" date="2010-12" db="EMBL/GenBank/DDBJ databases">
        <title>The Genome Sequence of Coprobacillus sp. strain 29_1.</title>
        <authorList>
            <consortium name="The Broad Institute Genome Sequencing Platform"/>
            <person name="Earl A."/>
            <person name="Ward D."/>
            <person name="Feldgarden M."/>
            <person name="Gevers D."/>
            <person name="Daigneault M."/>
            <person name="Sibley C.D."/>
            <person name="White A."/>
            <person name="Strauss J."/>
            <person name="Allen-Vercoe E."/>
            <person name="Young S.K."/>
            <person name="Zeng Q."/>
            <person name="Gargeya S."/>
            <person name="Fitzgerald M."/>
            <person name="Haas B."/>
            <person name="Abouelleil A."/>
            <person name="Alvarado L."/>
            <person name="Arachchi H.M."/>
            <person name="Berlin A."/>
            <person name="Brown A."/>
            <person name="Chapman S.B."/>
            <person name="Chen Z."/>
            <person name="Dunbar C."/>
            <person name="Freedman E."/>
            <person name="Gearin G."/>
            <person name="Gellesch M."/>
            <person name="Goldberg J."/>
            <person name="Griggs A."/>
            <person name="Gujja S."/>
            <person name="Heilman E."/>
            <person name="Heiman D."/>
            <person name="Howarth C."/>
            <person name="Larson L."/>
            <person name="Lui A."/>
            <person name="MacDonald P.J.P."/>
            <person name="Mehta T."/>
            <person name="Montmayeur A."/>
            <person name="Murphy C."/>
            <person name="Neiman D."/>
            <person name="Pearson M."/>
            <person name="Priest M."/>
            <person name="Roberts A."/>
            <person name="Saif S."/>
            <person name="Shea T."/>
            <person name="Shenoy N."/>
            <person name="Sisk P."/>
            <person name="Stolte C."/>
            <person name="Sykes S."/>
            <person name="White J."/>
            <person name="Yandava C."/>
            <person name="Nusbaum C."/>
            <person name="Birren B."/>
        </authorList>
    </citation>
    <scope>NUCLEOTIDE SEQUENCE [LARGE SCALE GENOMIC DNA]</scope>
    <source>
        <strain evidence="16 17">29_1</strain>
    </source>
</reference>
<dbReference type="Gene3D" id="3.30.420.10">
    <property type="entry name" value="Ribonuclease H-like superfamily/Ribonuclease H"/>
    <property type="match status" value="1"/>
</dbReference>
<dbReference type="InterPro" id="IPR001352">
    <property type="entry name" value="RNase_HII/HIII"/>
</dbReference>
<dbReference type="RefSeq" id="WP_008789614.1">
    <property type="nucleotide sequence ID" value="NZ_AKCB01000001.1"/>
</dbReference>
<organism evidence="16 17">
    <name type="scientific">Coprobacillus cateniformis</name>
    <dbReference type="NCBI Taxonomy" id="100884"/>
    <lineage>
        <taxon>Bacteria</taxon>
        <taxon>Bacillati</taxon>
        <taxon>Bacillota</taxon>
        <taxon>Erysipelotrichia</taxon>
        <taxon>Erysipelotrichales</taxon>
        <taxon>Coprobacillaceae</taxon>
        <taxon>Coprobacillus</taxon>
    </lineage>
</organism>
<evidence type="ECO:0000313" key="16">
    <source>
        <dbReference type="EMBL" id="EFW04243.1"/>
    </source>
</evidence>
<dbReference type="GO" id="GO:0004523">
    <property type="term" value="F:RNA-DNA hybrid ribonuclease activity"/>
    <property type="evidence" value="ECO:0007669"/>
    <property type="project" value="UniProtKB-UniRule"/>
</dbReference>
<dbReference type="InterPro" id="IPR012295">
    <property type="entry name" value="TBP_dom_sf"/>
</dbReference>
<sequence length="303" mass="34314">MEPIILKVEDSTLEKMKKFYDSQMVPVDDTDLIFKAHAIGCDIIAKMDGTIELSGQNALQEAKHWSKRIAKELSHLVAPQDDIFPYHHIGCAETGSSDYLGPLCIVSCYVTSEDSEFLKSLHIEDLNSLSNQEVVDYAKQIKDKLVYSLLILDNSHYNKMVQEGLNQANIKAKLFNQATVNVMQKVKQNVKVKVINQFVSPKTYFNYLKNEVIVVKDLMFETSHAEDKYMAVLAAEILSRYAYLQYYANMTKSLKMNLSRGTSTAVDAVAAKIATKYGEKMLMKVAKLNFTNTKRVKALLEEQ</sequence>
<evidence type="ECO:0000256" key="3">
    <source>
        <dbReference type="ARBA" id="ARBA00001946"/>
    </source>
</evidence>
<comment type="similarity">
    <text evidence="6">Belongs to the RNase HII family. RnhC subfamily.</text>
</comment>
<dbReference type="Proteomes" id="UP000003157">
    <property type="component" value="Unassembled WGS sequence"/>
</dbReference>
<accession>E7GCN4</accession>
<dbReference type="InterPro" id="IPR024567">
    <property type="entry name" value="RNase_HII/HIII_dom"/>
</dbReference>
<keyword evidence="10 14" id="KW-0255">Endonuclease</keyword>
<dbReference type="EC" id="3.1.26.4" evidence="14"/>
<name>E7GCN4_9FIRM</name>
<evidence type="ECO:0000256" key="14">
    <source>
        <dbReference type="RuleBase" id="RU003515"/>
    </source>
</evidence>
<dbReference type="CDD" id="cd06590">
    <property type="entry name" value="RNase_HII_bacteria_HIII_like"/>
    <property type="match status" value="1"/>
</dbReference>
<evidence type="ECO:0000256" key="2">
    <source>
        <dbReference type="ARBA" id="ARBA00001936"/>
    </source>
</evidence>
<protein>
    <recommendedName>
        <fullName evidence="14">Ribonuclease</fullName>
        <ecNumber evidence="14">3.1.26.4</ecNumber>
    </recommendedName>
</protein>
<evidence type="ECO:0000256" key="4">
    <source>
        <dbReference type="ARBA" id="ARBA00004065"/>
    </source>
</evidence>
<evidence type="ECO:0000256" key="11">
    <source>
        <dbReference type="ARBA" id="ARBA00022801"/>
    </source>
</evidence>
<comment type="catalytic activity">
    <reaction evidence="1 14">
        <text>Endonucleolytic cleavage to 5'-phosphomonoester.</text>
        <dbReference type="EC" id="3.1.26.4"/>
    </reaction>
</comment>
<dbReference type="EMBL" id="ADKX01000039">
    <property type="protein sequence ID" value="EFW04243.1"/>
    <property type="molecule type" value="Genomic_DNA"/>
</dbReference>
<evidence type="ECO:0000256" key="1">
    <source>
        <dbReference type="ARBA" id="ARBA00000077"/>
    </source>
</evidence>
<feature type="domain" description="RNase H type-2" evidence="15">
    <location>
        <begin position="86"/>
        <end position="302"/>
    </location>
</feature>
<evidence type="ECO:0000259" key="15">
    <source>
        <dbReference type="PROSITE" id="PS51975"/>
    </source>
</evidence>
<evidence type="ECO:0000256" key="10">
    <source>
        <dbReference type="ARBA" id="ARBA00022759"/>
    </source>
</evidence>
<comment type="cofactor">
    <cofactor evidence="2">
        <name>Mn(2+)</name>
        <dbReference type="ChEBI" id="CHEBI:29035"/>
    </cofactor>
</comment>
<dbReference type="GO" id="GO:0046872">
    <property type="term" value="F:metal ion binding"/>
    <property type="evidence" value="ECO:0007669"/>
    <property type="project" value="UniProtKB-KW"/>
</dbReference>
<evidence type="ECO:0000256" key="7">
    <source>
        <dbReference type="ARBA" id="ARBA00022490"/>
    </source>
</evidence>
<dbReference type="PANTHER" id="PTHR10954">
    <property type="entry name" value="RIBONUCLEASE H2 SUBUNIT A"/>
    <property type="match status" value="1"/>
</dbReference>
<dbReference type="GO" id="GO:0043137">
    <property type="term" value="P:DNA replication, removal of RNA primer"/>
    <property type="evidence" value="ECO:0007669"/>
    <property type="project" value="TreeGrafter"/>
</dbReference>
<evidence type="ECO:0000256" key="13">
    <source>
        <dbReference type="PROSITE-ProRule" id="PRU01319"/>
    </source>
</evidence>
<dbReference type="STRING" id="100884.GCA_000269565_00179"/>
<evidence type="ECO:0000256" key="8">
    <source>
        <dbReference type="ARBA" id="ARBA00022722"/>
    </source>
</evidence>
<dbReference type="GO" id="GO:0005737">
    <property type="term" value="C:cytoplasm"/>
    <property type="evidence" value="ECO:0007669"/>
    <property type="project" value="UniProtKB-SubCell"/>
</dbReference>
<comment type="subcellular location">
    <subcellularLocation>
        <location evidence="5">Cytoplasm</location>
    </subcellularLocation>
</comment>
<evidence type="ECO:0000256" key="9">
    <source>
        <dbReference type="ARBA" id="ARBA00022723"/>
    </source>
</evidence>
<dbReference type="GeneID" id="78228111"/>
<dbReference type="GO" id="GO:0006298">
    <property type="term" value="P:mismatch repair"/>
    <property type="evidence" value="ECO:0007669"/>
    <property type="project" value="TreeGrafter"/>
</dbReference>
<keyword evidence="8 14" id="KW-0540">Nuclease</keyword>
<dbReference type="InterPro" id="IPR004641">
    <property type="entry name" value="RNase_HIII"/>
</dbReference>
<dbReference type="InterPro" id="IPR036397">
    <property type="entry name" value="RNaseH_sf"/>
</dbReference>
<proteinExistence type="inferred from homology"/>